<gene>
    <name evidence="2" type="ORF">EJB05_28492</name>
</gene>
<feature type="non-terminal residue" evidence="2">
    <location>
        <position position="1"/>
    </location>
</feature>
<dbReference type="InterPro" id="IPR018368">
    <property type="entry name" value="ClpA/B_CS1"/>
</dbReference>
<dbReference type="PROSITE" id="PS00870">
    <property type="entry name" value="CLPAB_1"/>
    <property type="match status" value="1"/>
</dbReference>
<reference evidence="2 3" key="1">
    <citation type="journal article" date="2019" name="Sci. Rep.">
        <title>A high-quality genome of Eragrostis curvula grass provides insights into Poaceae evolution and supports new strategies to enhance forage quality.</title>
        <authorList>
            <person name="Carballo J."/>
            <person name="Santos B.A.C.M."/>
            <person name="Zappacosta D."/>
            <person name="Garbus I."/>
            <person name="Selva J.P."/>
            <person name="Gallo C.A."/>
            <person name="Diaz A."/>
            <person name="Albertini E."/>
            <person name="Caccamo M."/>
            <person name="Echenique V."/>
        </authorList>
    </citation>
    <scope>NUCLEOTIDE SEQUENCE [LARGE SCALE GENOMIC DNA]</scope>
    <source>
        <strain evidence="3">cv. Victoria</strain>
        <tissue evidence="2">Leaf</tissue>
    </source>
</reference>
<dbReference type="InterPro" id="IPR004320">
    <property type="entry name" value="BPS1_pln"/>
</dbReference>
<keyword evidence="3" id="KW-1185">Reference proteome</keyword>
<dbReference type="OrthoDB" id="1878996at2759"/>
<dbReference type="Gene3D" id="3.40.50.300">
    <property type="entry name" value="P-loop containing nucleotide triphosphate hydrolases"/>
    <property type="match status" value="1"/>
</dbReference>
<name>A0A5J9UQ34_9POAL</name>
<dbReference type="InterPro" id="IPR027417">
    <property type="entry name" value="P-loop_NTPase"/>
</dbReference>
<evidence type="ECO:0000313" key="3">
    <source>
        <dbReference type="Proteomes" id="UP000324897"/>
    </source>
</evidence>
<protein>
    <submittedName>
        <fullName evidence="2">Uncharacterized protein</fullName>
    </submittedName>
</protein>
<dbReference type="SUPFAM" id="SSF52540">
    <property type="entry name" value="P-loop containing nucleoside triphosphate hydrolases"/>
    <property type="match status" value="1"/>
</dbReference>
<dbReference type="Pfam" id="PF03087">
    <property type="entry name" value="BPS1"/>
    <property type="match status" value="1"/>
</dbReference>
<dbReference type="Proteomes" id="UP000324897">
    <property type="component" value="Chromosome 2"/>
</dbReference>
<comment type="caution">
    <text evidence="2">The sequence shown here is derived from an EMBL/GenBank/DDBJ whole genome shotgun (WGS) entry which is preliminary data.</text>
</comment>
<dbReference type="AlphaFoldDB" id="A0A5J9UQ34"/>
<dbReference type="EMBL" id="RWGY01000013">
    <property type="protein sequence ID" value="TVU25969.1"/>
    <property type="molecule type" value="Genomic_DNA"/>
</dbReference>
<keyword evidence="1" id="KW-0175">Coiled coil</keyword>
<evidence type="ECO:0000256" key="1">
    <source>
        <dbReference type="SAM" id="Coils"/>
    </source>
</evidence>
<accession>A0A5J9UQ34</accession>
<sequence>MKKTSTLLRSFSTRLRPSPAVAPWPPVRSAYDRWLAAELDSLRADPHAPCTSAAWLGRALAVAVAAQRRLVASSSSDTATTIDRKTIDECVEDTAELLDACAGLRDRLDMLRSYVAATRVALHWLEEGRGGEVAARRAAAPFAECEAVERRCGAELTKCGSNLRKLGERASKQPAGDEALSGARAAALLAVGALGAALAFRARRSVSAVSVFGGGGGMAAAQWECTLQEVQRHVREEYDRRRKDGVPCMAELDAAAAAARAVKCAVASGRQCSETVIAAAKARCDELEETVATFEEKIGDLHRELISVRMAVLYHMAVRPTRHMPRHHLPSVLFPLPFCRTPWAHGDRRKVVLFVYEIHMLIGAGRTRGSTLDASNMLKPALARGQLLCLGATTHDEYQRYFARDAAFERRF</sequence>
<proteinExistence type="predicted"/>
<dbReference type="GO" id="GO:0005524">
    <property type="term" value="F:ATP binding"/>
    <property type="evidence" value="ECO:0007669"/>
    <property type="project" value="InterPro"/>
</dbReference>
<organism evidence="2 3">
    <name type="scientific">Eragrostis curvula</name>
    <name type="common">weeping love grass</name>
    <dbReference type="NCBI Taxonomy" id="38414"/>
    <lineage>
        <taxon>Eukaryota</taxon>
        <taxon>Viridiplantae</taxon>
        <taxon>Streptophyta</taxon>
        <taxon>Embryophyta</taxon>
        <taxon>Tracheophyta</taxon>
        <taxon>Spermatophyta</taxon>
        <taxon>Magnoliopsida</taxon>
        <taxon>Liliopsida</taxon>
        <taxon>Poales</taxon>
        <taxon>Poaceae</taxon>
        <taxon>PACMAD clade</taxon>
        <taxon>Chloridoideae</taxon>
        <taxon>Eragrostideae</taxon>
        <taxon>Eragrostidinae</taxon>
        <taxon>Eragrostis</taxon>
    </lineage>
</organism>
<dbReference type="GO" id="GO:0048367">
    <property type="term" value="P:shoot system development"/>
    <property type="evidence" value="ECO:0007669"/>
    <property type="project" value="InterPro"/>
</dbReference>
<dbReference type="PANTHER" id="PTHR31509">
    <property type="entry name" value="BPS1-LIKE PROTEIN"/>
    <property type="match status" value="1"/>
</dbReference>
<feature type="coiled-coil region" evidence="1">
    <location>
        <begin position="270"/>
        <end position="304"/>
    </location>
</feature>
<evidence type="ECO:0000313" key="2">
    <source>
        <dbReference type="EMBL" id="TVU25969.1"/>
    </source>
</evidence>
<dbReference type="Gramene" id="TVU25969">
    <property type="protein sequence ID" value="TVU25969"/>
    <property type="gene ID" value="EJB05_28492"/>
</dbReference>
<dbReference type="GO" id="GO:0048364">
    <property type="term" value="P:root development"/>
    <property type="evidence" value="ECO:0007669"/>
    <property type="project" value="InterPro"/>
</dbReference>